<dbReference type="PANTHER" id="PTHR30469">
    <property type="entry name" value="MULTIDRUG RESISTANCE PROTEIN MDTA"/>
    <property type="match status" value="1"/>
</dbReference>
<sequence>MSTRHFRYLLPFVVFLASCVGYVAIAENAPNKVQKDKKEETLSVTAAPLLPIRYQVDLTSYGEVKSFETTQLSSQVSGTVTSRNKKFSVGGIIKRGEVLFSLDKGNYLAALSEAEAGLVSAEAALIKERALARVAARQARRMNKNKVTDLFLRKPQLLTAEAKVKSALSLLNRAKRDLTHCNVVAPFDALVVAKHIGVGQYVVAGTPLAILDNIERAEIHIPIAGFDAPFLPSNVAGLLASVTLRDIARDVKRTGQIIRDLGTIDSETRMTSLVVRLDDPYGLKTNKPVVKFGSFVKVDFKGTTLDQVYKLRQDLVKNDNIWVVNKEHKLATRMTKIIRQRGQYVFVKGEFEHQDQIVLSVPDYPENGTPVDIKTKITF</sequence>
<name>A0A1C3ECI6_9GAMM</name>
<dbReference type="InterPro" id="IPR058625">
    <property type="entry name" value="MdtA-like_BSH"/>
</dbReference>
<keyword evidence="2" id="KW-0406">Ion transport</keyword>
<keyword evidence="5" id="KW-1185">Reference proteome</keyword>
<dbReference type="GO" id="GO:1990281">
    <property type="term" value="C:efflux pump complex"/>
    <property type="evidence" value="ECO:0007669"/>
    <property type="project" value="TreeGrafter"/>
</dbReference>
<dbReference type="PROSITE" id="PS51257">
    <property type="entry name" value="PROKAR_LIPOPROTEIN"/>
    <property type="match status" value="1"/>
</dbReference>
<comment type="caution">
    <text evidence="4">The sequence shown here is derived from an EMBL/GenBank/DDBJ whole genome shotgun (WGS) entry which is preliminary data.</text>
</comment>
<dbReference type="PROSITE" id="PS00430">
    <property type="entry name" value="TONB_DEPENDENT_REC_1"/>
    <property type="match status" value="1"/>
</dbReference>
<dbReference type="OrthoDB" id="5730196at2"/>
<gene>
    <name evidence="4" type="ORF">A8L45_18620</name>
</gene>
<proteinExistence type="inferred from homology"/>
<evidence type="ECO:0000313" key="5">
    <source>
        <dbReference type="Proteomes" id="UP000094936"/>
    </source>
</evidence>
<dbReference type="InterPro" id="IPR010916">
    <property type="entry name" value="TonB_box_CS"/>
</dbReference>
<dbReference type="RefSeq" id="WP_068904863.1">
    <property type="nucleotide sequence ID" value="NZ_JBHUIF010000004.1"/>
</dbReference>
<dbReference type="GO" id="GO:0006811">
    <property type="term" value="P:monoatomic ion transport"/>
    <property type="evidence" value="ECO:0007669"/>
    <property type="project" value="UniProtKB-KW"/>
</dbReference>
<dbReference type="Proteomes" id="UP000094936">
    <property type="component" value="Unassembled WGS sequence"/>
</dbReference>
<dbReference type="NCBIfam" id="TIGR01730">
    <property type="entry name" value="RND_mfp"/>
    <property type="match status" value="1"/>
</dbReference>
<dbReference type="STRING" id="1080227.A8L45_18620"/>
<dbReference type="GO" id="GO:0015562">
    <property type="term" value="F:efflux transmembrane transporter activity"/>
    <property type="evidence" value="ECO:0007669"/>
    <property type="project" value="TreeGrafter"/>
</dbReference>
<dbReference type="EMBL" id="LYBM01000043">
    <property type="protein sequence ID" value="ODA30949.1"/>
    <property type="molecule type" value="Genomic_DNA"/>
</dbReference>
<dbReference type="Gene3D" id="2.40.30.170">
    <property type="match status" value="1"/>
</dbReference>
<dbReference type="Pfam" id="PF25917">
    <property type="entry name" value="BSH_RND"/>
    <property type="match status" value="1"/>
</dbReference>
<dbReference type="InterPro" id="IPR006143">
    <property type="entry name" value="RND_pump_MFP"/>
</dbReference>
<reference evidence="4 5" key="1">
    <citation type="submission" date="2016-05" db="EMBL/GenBank/DDBJ databases">
        <title>Genomic Taxonomy of the Vibrionaceae.</title>
        <authorList>
            <person name="Gomez-Gil B."/>
            <person name="Enciso-Ibarra J."/>
        </authorList>
    </citation>
    <scope>NUCLEOTIDE SEQUENCE [LARGE SCALE GENOMIC DNA]</scope>
    <source>
        <strain evidence="4 5">CAIM 1920</strain>
    </source>
</reference>
<dbReference type="AlphaFoldDB" id="A0A1C3ECI6"/>
<organism evidence="4 5">
    <name type="scientific">Veronia pacifica</name>
    <dbReference type="NCBI Taxonomy" id="1080227"/>
    <lineage>
        <taxon>Bacteria</taxon>
        <taxon>Pseudomonadati</taxon>
        <taxon>Pseudomonadota</taxon>
        <taxon>Gammaproteobacteria</taxon>
        <taxon>Vibrionales</taxon>
        <taxon>Vibrionaceae</taxon>
        <taxon>Veronia</taxon>
    </lineage>
</organism>
<evidence type="ECO:0000256" key="2">
    <source>
        <dbReference type="ARBA" id="ARBA00023065"/>
    </source>
</evidence>
<protein>
    <submittedName>
        <fullName evidence="4">Efflux transporter periplasmic adaptor subunit</fullName>
    </submittedName>
</protein>
<comment type="similarity">
    <text evidence="1">Belongs to the membrane fusion protein (MFP) (TC 8.A.1) family.</text>
</comment>
<accession>A0A1C3ECI6</accession>
<dbReference type="PANTHER" id="PTHR30469:SF12">
    <property type="entry name" value="MULTIDRUG RESISTANCE PROTEIN MDTA"/>
    <property type="match status" value="1"/>
</dbReference>
<evidence type="ECO:0000313" key="4">
    <source>
        <dbReference type="EMBL" id="ODA30949.1"/>
    </source>
</evidence>
<keyword evidence="2" id="KW-0813">Transport</keyword>
<evidence type="ECO:0000259" key="3">
    <source>
        <dbReference type="Pfam" id="PF25917"/>
    </source>
</evidence>
<dbReference type="Gene3D" id="2.40.50.100">
    <property type="match status" value="1"/>
</dbReference>
<feature type="domain" description="Multidrug resistance protein MdtA-like barrel-sandwich hybrid" evidence="3">
    <location>
        <begin position="69"/>
        <end position="210"/>
    </location>
</feature>
<dbReference type="Gene3D" id="1.10.287.470">
    <property type="entry name" value="Helix hairpin bin"/>
    <property type="match status" value="1"/>
</dbReference>
<evidence type="ECO:0000256" key="1">
    <source>
        <dbReference type="ARBA" id="ARBA00009477"/>
    </source>
</evidence>
<dbReference type="SUPFAM" id="SSF111369">
    <property type="entry name" value="HlyD-like secretion proteins"/>
    <property type="match status" value="1"/>
</dbReference>